<comment type="pathway">
    <text evidence="2">Phospholipid metabolism; CDP-diacylglycerol biosynthesis; CDP-diacylglycerol from sn-glycerol 3-phosphate: step 1/3.</text>
</comment>
<evidence type="ECO:0000313" key="9">
    <source>
        <dbReference type="Proteomes" id="UP000193623"/>
    </source>
</evidence>
<dbReference type="EC" id="2.3.1.15" evidence="3"/>
<gene>
    <name evidence="8" type="primary">plsB</name>
    <name evidence="8" type="ORF">PSJ8397_01047</name>
</gene>
<keyword evidence="6" id="KW-0812">Transmembrane</keyword>
<keyword evidence="6" id="KW-0472">Membrane</keyword>
<accession>A0A1Y5RXA0</accession>
<name>A0A1Y5RXA0_9RHOB</name>
<dbReference type="SUPFAM" id="SSF69593">
    <property type="entry name" value="Glycerol-3-phosphate (1)-acyltransferase"/>
    <property type="match status" value="1"/>
</dbReference>
<dbReference type="PANTHER" id="PTHR12563">
    <property type="entry name" value="GLYCEROL-3-PHOSPHATE ACYLTRANSFERASE"/>
    <property type="match status" value="1"/>
</dbReference>
<dbReference type="AlphaFoldDB" id="A0A1Y5RXA0"/>
<dbReference type="SMART" id="SM00563">
    <property type="entry name" value="PlsC"/>
    <property type="match status" value="1"/>
</dbReference>
<dbReference type="GO" id="GO:0004366">
    <property type="term" value="F:glycerol-3-phosphate O-acyltransferase activity"/>
    <property type="evidence" value="ECO:0007669"/>
    <property type="project" value="UniProtKB-EC"/>
</dbReference>
<keyword evidence="6" id="KW-1133">Transmembrane helix</keyword>
<organism evidence="8 9">
    <name type="scientific">Pseudooctadecabacter jejudonensis</name>
    <dbReference type="NCBI Taxonomy" id="1391910"/>
    <lineage>
        <taxon>Bacteria</taxon>
        <taxon>Pseudomonadati</taxon>
        <taxon>Pseudomonadota</taxon>
        <taxon>Alphaproteobacteria</taxon>
        <taxon>Rhodobacterales</taxon>
        <taxon>Paracoccaceae</taxon>
        <taxon>Pseudooctadecabacter</taxon>
    </lineage>
</organism>
<evidence type="ECO:0000256" key="4">
    <source>
        <dbReference type="ARBA" id="ARBA00013432"/>
    </source>
</evidence>
<feature type="domain" description="Phospholipid/glycerol acyltransferase" evidence="7">
    <location>
        <begin position="182"/>
        <end position="310"/>
    </location>
</feature>
<comment type="subcellular location">
    <subcellularLocation>
        <location evidence="1">Endomembrane system</location>
        <topology evidence="1">Peripheral membrane protein</topology>
    </subcellularLocation>
</comment>
<comment type="catalytic activity">
    <reaction evidence="5">
        <text>sn-glycerol 3-phosphate + an acyl-CoA = a 1-acyl-sn-glycero-3-phosphate + CoA</text>
        <dbReference type="Rhea" id="RHEA:15325"/>
        <dbReference type="ChEBI" id="CHEBI:57287"/>
        <dbReference type="ChEBI" id="CHEBI:57597"/>
        <dbReference type="ChEBI" id="CHEBI:57970"/>
        <dbReference type="ChEBI" id="CHEBI:58342"/>
        <dbReference type="EC" id="2.3.1.15"/>
    </reaction>
</comment>
<evidence type="ECO:0000256" key="3">
    <source>
        <dbReference type="ARBA" id="ARBA00013113"/>
    </source>
</evidence>
<dbReference type="Pfam" id="PF19277">
    <property type="entry name" value="GPAT_C"/>
    <property type="match status" value="1"/>
</dbReference>
<dbReference type="InterPro" id="IPR022284">
    <property type="entry name" value="GPAT/DHAPAT"/>
</dbReference>
<reference evidence="8 9" key="1">
    <citation type="submission" date="2017-03" db="EMBL/GenBank/DDBJ databases">
        <authorList>
            <person name="Afonso C.L."/>
            <person name="Miller P.J."/>
            <person name="Scott M.A."/>
            <person name="Spackman E."/>
            <person name="Goraichik I."/>
            <person name="Dimitrov K.M."/>
            <person name="Suarez D.L."/>
            <person name="Swayne D.E."/>
        </authorList>
    </citation>
    <scope>NUCLEOTIDE SEQUENCE [LARGE SCALE GENOMIC DNA]</scope>
    <source>
        <strain evidence="8 9">CECT 8397</strain>
    </source>
</reference>
<evidence type="ECO:0000313" key="8">
    <source>
        <dbReference type="EMBL" id="SLN26253.1"/>
    </source>
</evidence>
<dbReference type="GO" id="GO:0012505">
    <property type="term" value="C:endomembrane system"/>
    <property type="evidence" value="ECO:0007669"/>
    <property type="project" value="UniProtKB-SubCell"/>
</dbReference>
<sequence length="497" mass="55943">MTYLKDYALVNALRCGMTPFTPTSFPATVHPMTMPVAIPLWLLILMVLFAAVTFASHFLFPSVRWFFRRRAERVVARVNARLQKPIEPFKLARRYDTIQRLVYDPEVIQAINDYAQATGIREDVAFEKARHYAREIVPSFSATAYFSFGMRAAKWLSRFLYRLRVGQFDRAEYEAIDPDATVIFVMNHRSNMDYVLVTYLVSRATSLSYAVGEWARVWPLSAVIKMMGGYFIRRKSRRQEESGDLYRRVLARYVQMATEGGVTQAVFPEGGLSLDGNLARPRLGILSYITDGFKPDGRDVVFVPVALNYDRVLEDRFLIKAHATGIRRFRPPLFTVLGGVVGYLWARLTRKMTVFGTASVSFGAPLSLHDFADRHDGDTKALGEELMGRISAVIPVVPVPLVCRALLNGATTQAEIVAQIAADLDAMPVGLRTPRRDPAQLAQDGVRILQRRGLIDRGDILRVTEGEADVVTYYANTIAHHFKDPVILPQDAATQKT</sequence>
<dbReference type="EMBL" id="FWFT01000002">
    <property type="protein sequence ID" value="SLN26253.1"/>
    <property type="molecule type" value="Genomic_DNA"/>
</dbReference>
<keyword evidence="8" id="KW-0012">Acyltransferase</keyword>
<keyword evidence="9" id="KW-1185">Reference proteome</keyword>
<evidence type="ECO:0000256" key="6">
    <source>
        <dbReference type="SAM" id="Phobius"/>
    </source>
</evidence>
<dbReference type="PANTHER" id="PTHR12563:SF17">
    <property type="entry name" value="DIHYDROXYACETONE PHOSPHATE ACYLTRANSFERASE"/>
    <property type="match status" value="1"/>
</dbReference>
<evidence type="ECO:0000256" key="1">
    <source>
        <dbReference type="ARBA" id="ARBA00004184"/>
    </source>
</evidence>
<dbReference type="InterPro" id="IPR002123">
    <property type="entry name" value="Plipid/glycerol_acylTrfase"/>
</dbReference>
<feature type="transmembrane region" description="Helical" evidence="6">
    <location>
        <begin position="38"/>
        <end position="60"/>
    </location>
</feature>
<dbReference type="InterPro" id="IPR045520">
    <property type="entry name" value="GPAT/DHAPAT_C"/>
</dbReference>
<evidence type="ECO:0000256" key="5">
    <source>
        <dbReference type="ARBA" id="ARBA00048427"/>
    </source>
</evidence>
<dbReference type="GO" id="GO:0016024">
    <property type="term" value="P:CDP-diacylglycerol biosynthetic process"/>
    <property type="evidence" value="ECO:0007669"/>
    <property type="project" value="UniProtKB-UniPathway"/>
</dbReference>
<dbReference type="UniPathway" id="UPA00557">
    <property type="reaction ID" value="UER00612"/>
</dbReference>
<proteinExistence type="predicted"/>
<protein>
    <recommendedName>
        <fullName evidence="4">Glycerol-3-phosphate acyltransferase</fullName>
        <ecNumber evidence="3">2.3.1.15</ecNumber>
    </recommendedName>
</protein>
<dbReference type="Pfam" id="PF01553">
    <property type="entry name" value="Acyltransferase"/>
    <property type="match status" value="1"/>
</dbReference>
<evidence type="ECO:0000259" key="7">
    <source>
        <dbReference type="SMART" id="SM00563"/>
    </source>
</evidence>
<keyword evidence="8" id="KW-0808">Transferase</keyword>
<evidence type="ECO:0000256" key="2">
    <source>
        <dbReference type="ARBA" id="ARBA00004765"/>
    </source>
</evidence>
<dbReference type="Proteomes" id="UP000193623">
    <property type="component" value="Unassembled WGS sequence"/>
</dbReference>